<dbReference type="EMBL" id="CABPSI010000005">
    <property type="protein sequence ID" value="VVE48435.1"/>
    <property type="molecule type" value="Genomic_DNA"/>
</dbReference>
<sequence>MAIAQIASAAVSSNVSAGASDPSRVDLTDLDPATAYLIVALQTNETNTSLMVGKAKEIQNKNDLINTLRVLKTRLQACNPQSKTGGDMSILSPMPAGDPDYSRVWGYDGDGNPIYKDARYWDSADLKNDLAAAGFTPTEGETRGPDSTHAADATWDQMNTWLSDISNRIDSLTSTATTDSIYLQQYMNKATNAIEQSSNVTKKDNDTKMAVVRNIS</sequence>
<name>A0A5E4YJ64_9BURK</name>
<protein>
    <submittedName>
        <fullName evidence="1">Uncharacterized protein</fullName>
    </submittedName>
</protein>
<dbReference type="AlphaFoldDB" id="A0A5E4YJ64"/>
<proteinExistence type="predicted"/>
<evidence type="ECO:0000313" key="1">
    <source>
        <dbReference type="EMBL" id="VVE48435.1"/>
    </source>
</evidence>
<gene>
    <name evidence="1" type="ORF">PIN31115_04522</name>
</gene>
<dbReference type="Proteomes" id="UP000333828">
    <property type="component" value="Unassembled WGS sequence"/>
</dbReference>
<organism evidence="1 2">
    <name type="scientific">Pandoraea iniqua</name>
    <dbReference type="NCBI Taxonomy" id="2508288"/>
    <lineage>
        <taxon>Bacteria</taxon>
        <taxon>Pseudomonadati</taxon>
        <taxon>Pseudomonadota</taxon>
        <taxon>Betaproteobacteria</taxon>
        <taxon>Burkholderiales</taxon>
        <taxon>Burkholderiaceae</taxon>
        <taxon>Pandoraea</taxon>
    </lineage>
</organism>
<accession>A0A5E4YJ64</accession>
<evidence type="ECO:0000313" key="2">
    <source>
        <dbReference type="Proteomes" id="UP000333828"/>
    </source>
</evidence>
<dbReference type="RefSeq" id="WP_150685996.1">
    <property type="nucleotide sequence ID" value="NZ_CABPSI010000005.1"/>
</dbReference>
<reference evidence="1 2" key="1">
    <citation type="submission" date="2019-08" db="EMBL/GenBank/DDBJ databases">
        <authorList>
            <person name="Peeters C."/>
        </authorList>
    </citation>
    <scope>NUCLEOTIDE SEQUENCE [LARGE SCALE GENOMIC DNA]</scope>
    <source>
        <strain evidence="1 2">LMG 31115</strain>
    </source>
</reference>
<keyword evidence="2" id="KW-1185">Reference proteome</keyword>